<evidence type="ECO:0000313" key="12">
    <source>
        <dbReference type="EMBL" id="MEY7998869.1"/>
    </source>
</evidence>
<evidence type="ECO:0000256" key="3">
    <source>
        <dbReference type="ARBA" id="ARBA00022692"/>
    </source>
</evidence>
<evidence type="ECO:0000256" key="6">
    <source>
        <dbReference type="ARBA" id="ARBA00023224"/>
    </source>
</evidence>
<dbReference type="Proteomes" id="UP001564657">
    <property type="component" value="Unassembled WGS sequence"/>
</dbReference>
<dbReference type="Pfam" id="PF00672">
    <property type="entry name" value="HAMP"/>
    <property type="match status" value="1"/>
</dbReference>
<keyword evidence="5 9" id="KW-0472">Membrane</keyword>
<organism evidence="12 13">
    <name type="scientific">Clostridium moutaii</name>
    <dbReference type="NCBI Taxonomy" id="3240932"/>
    <lineage>
        <taxon>Bacteria</taxon>
        <taxon>Bacillati</taxon>
        <taxon>Bacillota</taxon>
        <taxon>Clostridia</taxon>
        <taxon>Eubacteriales</taxon>
        <taxon>Clostridiaceae</taxon>
        <taxon>Clostridium</taxon>
    </lineage>
</organism>
<dbReference type="PROSITE" id="PS50111">
    <property type="entry name" value="CHEMOTAXIS_TRANSDUC_2"/>
    <property type="match status" value="1"/>
</dbReference>
<evidence type="ECO:0000259" key="10">
    <source>
        <dbReference type="PROSITE" id="PS50111"/>
    </source>
</evidence>
<dbReference type="InterPro" id="IPR003660">
    <property type="entry name" value="HAMP_dom"/>
</dbReference>
<proteinExistence type="inferred from homology"/>
<feature type="transmembrane region" description="Helical" evidence="9">
    <location>
        <begin position="21"/>
        <end position="40"/>
    </location>
</feature>
<evidence type="ECO:0000256" key="8">
    <source>
        <dbReference type="PROSITE-ProRule" id="PRU00284"/>
    </source>
</evidence>
<dbReference type="RefSeq" id="WP_369702747.1">
    <property type="nucleotide sequence ID" value="NZ_JBGEWD010000001.1"/>
</dbReference>
<evidence type="ECO:0000259" key="11">
    <source>
        <dbReference type="PROSITE" id="PS50885"/>
    </source>
</evidence>
<dbReference type="InterPro" id="IPR033480">
    <property type="entry name" value="sCache_2"/>
</dbReference>
<feature type="domain" description="Methyl-accepting transducer" evidence="10">
    <location>
        <begin position="302"/>
        <end position="559"/>
    </location>
</feature>
<keyword evidence="13" id="KW-1185">Reference proteome</keyword>
<feature type="domain" description="HAMP" evidence="11">
    <location>
        <begin position="230"/>
        <end position="283"/>
    </location>
</feature>
<evidence type="ECO:0000256" key="7">
    <source>
        <dbReference type="ARBA" id="ARBA00029447"/>
    </source>
</evidence>
<dbReference type="Gene3D" id="1.10.287.950">
    <property type="entry name" value="Methyl-accepting chemotaxis protein"/>
    <property type="match status" value="1"/>
</dbReference>
<accession>A0ABV4BJA5</accession>
<dbReference type="CDD" id="cd06225">
    <property type="entry name" value="HAMP"/>
    <property type="match status" value="1"/>
</dbReference>
<evidence type="ECO:0000256" key="1">
    <source>
        <dbReference type="ARBA" id="ARBA00004651"/>
    </source>
</evidence>
<dbReference type="PANTHER" id="PTHR32089:SF112">
    <property type="entry name" value="LYSOZYME-LIKE PROTEIN-RELATED"/>
    <property type="match status" value="1"/>
</dbReference>
<comment type="similarity">
    <text evidence="7">Belongs to the methyl-accepting chemotaxis (MCP) protein family.</text>
</comment>
<dbReference type="Pfam" id="PF17200">
    <property type="entry name" value="sCache_2"/>
    <property type="match status" value="1"/>
</dbReference>
<evidence type="ECO:0000256" key="5">
    <source>
        <dbReference type="ARBA" id="ARBA00023136"/>
    </source>
</evidence>
<gene>
    <name evidence="12" type="ORF">AB8U03_01430</name>
</gene>
<name>A0ABV4BJA5_9CLOT</name>
<keyword evidence="3 9" id="KW-0812">Transmembrane</keyword>
<keyword evidence="2" id="KW-1003">Cell membrane</keyword>
<dbReference type="SMART" id="SM01049">
    <property type="entry name" value="Cache_2"/>
    <property type="match status" value="1"/>
</dbReference>
<protein>
    <submittedName>
        <fullName evidence="12">Methyl-accepting chemotaxis protein</fullName>
    </submittedName>
</protein>
<dbReference type="PROSITE" id="PS50885">
    <property type="entry name" value="HAMP"/>
    <property type="match status" value="1"/>
</dbReference>
<keyword evidence="4 9" id="KW-1133">Transmembrane helix</keyword>
<dbReference type="EMBL" id="JBGEWD010000001">
    <property type="protein sequence ID" value="MEY7998869.1"/>
    <property type="molecule type" value="Genomic_DNA"/>
</dbReference>
<dbReference type="Pfam" id="PF00015">
    <property type="entry name" value="MCPsignal"/>
    <property type="match status" value="1"/>
</dbReference>
<evidence type="ECO:0000256" key="2">
    <source>
        <dbReference type="ARBA" id="ARBA00022475"/>
    </source>
</evidence>
<dbReference type="Gene3D" id="3.30.450.20">
    <property type="entry name" value="PAS domain"/>
    <property type="match status" value="1"/>
</dbReference>
<keyword evidence="6 8" id="KW-0807">Transducer</keyword>
<dbReference type="InterPro" id="IPR004089">
    <property type="entry name" value="MCPsignal_dom"/>
</dbReference>
<comment type="subcellular location">
    <subcellularLocation>
        <location evidence="1">Cell membrane</location>
        <topology evidence="1">Multi-pass membrane protein</topology>
    </subcellularLocation>
</comment>
<dbReference type="PANTHER" id="PTHR32089">
    <property type="entry name" value="METHYL-ACCEPTING CHEMOTAXIS PROTEIN MCPB"/>
    <property type="match status" value="1"/>
</dbReference>
<reference evidence="12 13" key="1">
    <citation type="submission" date="2024-08" db="EMBL/GenBank/DDBJ databases">
        <title>Clostridium lapicellarii sp. nov., and Clostridium renhuaiense sp. nov., two species isolated from the mud in a fermentation cellar used for producing sauce-flavour Chinese liquors.</title>
        <authorList>
            <person name="Yang F."/>
            <person name="Wang H."/>
            <person name="Chen L.Q."/>
            <person name="Zhou N."/>
            <person name="Lu J.J."/>
            <person name="Pu X.X."/>
            <person name="Wan B."/>
            <person name="Wang L."/>
            <person name="Liu S.J."/>
        </authorList>
    </citation>
    <scope>NUCLEOTIDE SEQUENCE [LARGE SCALE GENOMIC DNA]</scope>
    <source>
        <strain evidence="12 13">MT-5</strain>
    </source>
</reference>
<evidence type="ECO:0000256" key="9">
    <source>
        <dbReference type="SAM" id="Phobius"/>
    </source>
</evidence>
<sequence>MKKNLKNNELSKSFFRSYLQFFILIVFSVALIGTVAFFSAKNALTELGQTAIKNRIQMGLAMMNTLEKQVQKKKLTRPEAQEIFRSQMLNPKQADGKTRGLNSKLELNIGAYMYAINSKGIEEMHPYKEGEDISKVEDSDGNKLIQLIMDEARNPKDGGIVHFNWKNPGETRERPKVNAVAYFEPWDWYINVGCYDEDFYKPVYKILLIICTISVIILLISILFIRRLMNKKVNPLSQIINSMSMAAEGNISSVKVNVNSKDEIGYIGRVFNKMIDEIRNLLINIKQLSTVIDEKVELINSSTTATFENSNGIKEAMEEISSAINNSAKDMQNSVENMNILSENVDEVKANSITMEDGASQAGKLNSNIIDILTELENKNSENITAAKETNDNIKQLINKSNDIVGIVSTIEEISNEINLLSLNASIESARAGEAGKGFAVVADQIKELSNETSNSVKQINSLIKDLMGSINISVSSVEVYGKAAQSQIATINNTKQTLGRVIEFIKSMPPIIEKNVDKISQVYKNKDVVNSSMDSILSVTEEISASSEEITASTSEVKEKMRDVKELAKELGQSSKDLKEKLNKFSL</sequence>
<dbReference type="Gene3D" id="6.10.340.10">
    <property type="match status" value="1"/>
</dbReference>
<evidence type="ECO:0000256" key="4">
    <source>
        <dbReference type="ARBA" id="ARBA00022989"/>
    </source>
</evidence>
<dbReference type="SUPFAM" id="SSF58104">
    <property type="entry name" value="Methyl-accepting chemotaxis protein (MCP) signaling domain"/>
    <property type="match status" value="1"/>
</dbReference>
<dbReference type="SMART" id="SM00283">
    <property type="entry name" value="MA"/>
    <property type="match status" value="1"/>
</dbReference>
<feature type="transmembrane region" description="Helical" evidence="9">
    <location>
        <begin position="206"/>
        <end position="225"/>
    </location>
</feature>
<comment type="caution">
    <text evidence="12">The sequence shown here is derived from an EMBL/GenBank/DDBJ whole genome shotgun (WGS) entry which is preliminary data.</text>
</comment>
<evidence type="ECO:0000313" key="13">
    <source>
        <dbReference type="Proteomes" id="UP001564657"/>
    </source>
</evidence>